<dbReference type="Gene3D" id="2.60.120.1540">
    <property type="match status" value="1"/>
</dbReference>
<dbReference type="SMART" id="SM01361">
    <property type="entry name" value="A2M_recep"/>
    <property type="match status" value="1"/>
</dbReference>
<sequence length="407" mass="45022">MQGGAAKGLALTAYTLIAFLENQHKTQLYRNTISKALDYIVKNLEGVDDIYALALSSYALNLAQHARKDVVFNIFESKAHSSADYEWWKKSIAKDDRNPWHSLPSSVDVEMTAYGLLTYLQRGLVQDALPIMKWLISQRNEQGGFASTQDTVIGLQALAKLAERLSSSVTDITVSFTYPGGSATPIKVNKGNSMILQKQEFPGKVRKVDITASGTGFALVQVSYQYNLNVTGAYPLFTLDPQVDKNSDRNHLQLSICSGFVGSQGVNESNMAVMEVTLPSGFTVDTDALPSLEVSQNVKRVETKHGDTVVVLYFDKMTKKEYCPTVSAFRTHKVAKQKPVPVTIYDYYDSSRRARVFYEPKVATLCDICEGEDCSTSCSGKSYSQSNQNNKQSSDASKLQYFLLFSG</sequence>
<dbReference type="SUPFAM" id="SSF49410">
    <property type="entry name" value="Alpha-macroglobulin receptor domain"/>
    <property type="match status" value="1"/>
</dbReference>
<dbReference type="InterPro" id="IPR011626">
    <property type="entry name" value="Alpha-macroglobulin_TED"/>
</dbReference>
<dbReference type="Pfam" id="PF07677">
    <property type="entry name" value="A2M_recep"/>
    <property type="match status" value="1"/>
</dbReference>
<dbReference type="GO" id="GO:0005615">
    <property type="term" value="C:extracellular space"/>
    <property type="evidence" value="ECO:0007669"/>
    <property type="project" value="InterPro"/>
</dbReference>
<dbReference type="Pfam" id="PF21412">
    <property type="entry name" value="TEP1_CUB2"/>
    <property type="match status" value="1"/>
</dbReference>
<dbReference type="InterPro" id="IPR008930">
    <property type="entry name" value="Terpenoid_cyclase/PrenylTrfase"/>
</dbReference>
<evidence type="ECO:0000259" key="3">
    <source>
        <dbReference type="SMART" id="SM01361"/>
    </source>
</evidence>
<dbReference type="InterPro" id="IPR049135">
    <property type="entry name" value="TEP1_CUB2"/>
</dbReference>
<dbReference type="Proteomes" id="UP001233999">
    <property type="component" value="Unassembled WGS sequence"/>
</dbReference>
<reference evidence="4" key="1">
    <citation type="journal article" date="2023" name="IScience">
        <title>Live-bearing cockroach genome reveals convergent evolutionary mechanisms linked to viviparity in insects and beyond.</title>
        <authorList>
            <person name="Fouks B."/>
            <person name="Harrison M.C."/>
            <person name="Mikhailova A.A."/>
            <person name="Marchal E."/>
            <person name="English S."/>
            <person name="Carruthers M."/>
            <person name="Jennings E.C."/>
            <person name="Chiamaka E.L."/>
            <person name="Frigard R.A."/>
            <person name="Pippel M."/>
            <person name="Attardo G.M."/>
            <person name="Benoit J.B."/>
            <person name="Bornberg-Bauer E."/>
            <person name="Tobe S.S."/>
        </authorList>
    </citation>
    <scope>NUCLEOTIDE SEQUENCE</scope>
    <source>
        <strain evidence="4">Stay&amp;Tobe</strain>
    </source>
</reference>
<feature type="non-terminal residue" evidence="4">
    <location>
        <position position="407"/>
    </location>
</feature>
<dbReference type="PANTHER" id="PTHR11412:SF136">
    <property type="entry name" value="CD109 ANTIGEN"/>
    <property type="match status" value="1"/>
</dbReference>
<dbReference type="SUPFAM" id="SSF48239">
    <property type="entry name" value="Terpenoid cyclases/Protein prenyltransferases"/>
    <property type="match status" value="1"/>
</dbReference>
<dbReference type="AlphaFoldDB" id="A0AAD7ZFA5"/>
<comment type="caution">
    <text evidence="4">The sequence shown here is derived from an EMBL/GenBank/DDBJ whole genome shotgun (WGS) entry which is preliminary data.</text>
</comment>
<evidence type="ECO:0000313" key="5">
    <source>
        <dbReference type="Proteomes" id="UP001233999"/>
    </source>
</evidence>
<keyword evidence="5" id="KW-1185">Reference proteome</keyword>
<dbReference type="InterPro" id="IPR009048">
    <property type="entry name" value="A-macroglobulin_rcpt-bd"/>
</dbReference>
<dbReference type="PANTHER" id="PTHR11412">
    <property type="entry name" value="MACROGLOBULIN / COMPLEMENT"/>
    <property type="match status" value="1"/>
</dbReference>
<proteinExistence type="predicted"/>
<dbReference type="Gene3D" id="1.50.10.20">
    <property type="match status" value="1"/>
</dbReference>
<dbReference type="InterPro" id="IPR050473">
    <property type="entry name" value="A2M/Complement_sys"/>
</dbReference>
<dbReference type="EMBL" id="JASPKZ010008413">
    <property type="protein sequence ID" value="KAJ9579456.1"/>
    <property type="molecule type" value="Genomic_DNA"/>
</dbReference>
<organism evidence="4 5">
    <name type="scientific">Diploptera punctata</name>
    <name type="common">Pacific beetle cockroach</name>
    <dbReference type="NCBI Taxonomy" id="6984"/>
    <lineage>
        <taxon>Eukaryota</taxon>
        <taxon>Metazoa</taxon>
        <taxon>Ecdysozoa</taxon>
        <taxon>Arthropoda</taxon>
        <taxon>Hexapoda</taxon>
        <taxon>Insecta</taxon>
        <taxon>Pterygota</taxon>
        <taxon>Neoptera</taxon>
        <taxon>Polyneoptera</taxon>
        <taxon>Dictyoptera</taxon>
        <taxon>Blattodea</taxon>
        <taxon>Blaberoidea</taxon>
        <taxon>Blaberidae</taxon>
        <taxon>Diplopterinae</taxon>
        <taxon>Diploptera</taxon>
    </lineage>
</organism>
<accession>A0AAD7ZFA5</accession>
<dbReference type="Pfam" id="PF07678">
    <property type="entry name" value="TED_complement"/>
    <property type="match status" value="1"/>
</dbReference>
<evidence type="ECO:0000256" key="1">
    <source>
        <dbReference type="ARBA" id="ARBA00022729"/>
    </source>
</evidence>
<feature type="domain" description="Alpha-macroglobulin receptor-binding" evidence="3">
    <location>
        <begin position="269"/>
        <end position="358"/>
    </location>
</feature>
<protein>
    <recommendedName>
        <fullName evidence="3">Alpha-macroglobulin receptor-binding domain-containing protein</fullName>
    </recommendedName>
</protein>
<keyword evidence="1" id="KW-0732">Signal</keyword>
<name>A0AAD7ZFA5_DIPPU</name>
<evidence type="ECO:0000256" key="2">
    <source>
        <dbReference type="ARBA" id="ARBA00022966"/>
    </source>
</evidence>
<reference evidence="4" key="2">
    <citation type="submission" date="2023-05" db="EMBL/GenBank/DDBJ databases">
        <authorList>
            <person name="Fouks B."/>
        </authorList>
    </citation>
    <scope>NUCLEOTIDE SEQUENCE</scope>
    <source>
        <strain evidence="4">Stay&amp;Tobe</strain>
        <tissue evidence="4">Testes</tissue>
    </source>
</reference>
<keyword evidence="2" id="KW-0882">Thioester bond</keyword>
<dbReference type="Gene3D" id="2.60.40.690">
    <property type="entry name" value="Alpha-macroglobulin, receptor-binding domain"/>
    <property type="match status" value="1"/>
</dbReference>
<evidence type="ECO:0000313" key="4">
    <source>
        <dbReference type="EMBL" id="KAJ9579456.1"/>
    </source>
</evidence>
<gene>
    <name evidence="4" type="ORF">L9F63_024438</name>
</gene>
<dbReference type="InterPro" id="IPR036595">
    <property type="entry name" value="A-macroglobulin_rcpt-bd_sf"/>
</dbReference>